<organism evidence="7 9">
    <name type="scientific">Sphingobium indicum F2</name>
    <dbReference type="NCBI Taxonomy" id="1450518"/>
    <lineage>
        <taxon>Bacteria</taxon>
        <taxon>Pseudomonadati</taxon>
        <taxon>Pseudomonadota</taxon>
        <taxon>Alphaproteobacteria</taxon>
        <taxon>Sphingomonadales</taxon>
        <taxon>Sphingomonadaceae</taxon>
        <taxon>Sphingobium</taxon>
    </lineage>
</organism>
<dbReference type="EMBL" id="JANF02000068">
    <property type="protein sequence ID" value="KER35642.1"/>
    <property type="molecule type" value="Genomic_DNA"/>
</dbReference>
<dbReference type="GO" id="GO:0006096">
    <property type="term" value="P:glycolytic process"/>
    <property type="evidence" value="ECO:0007669"/>
    <property type="project" value="UniProtKB-UniPathway"/>
</dbReference>
<proteinExistence type="inferred from homology"/>
<dbReference type="Proteomes" id="UP000028135">
    <property type="component" value="Unassembled WGS sequence"/>
</dbReference>
<accession>A0A8E0WQU9</accession>
<evidence type="ECO:0000256" key="5">
    <source>
        <dbReference type="ARBA" id="ARBA00023239"/>
    </source>
</evidence>
<comment type="pathway">
    <text evidence="1">Carbohydrate degradation; glycolysis; D-glyceraldehyde 3-phosphate and glycerone phosphate from D-glucose: step 4/4.</text>
</comment>
<dbReference type="Pfam" id="PF00274">
    <property type="entry name" value="Glycolytic"/>
    <property type="match status" value="1"/>
</dbReference>
<evidence type="ECO:0000313" key="9">
    <source>
        <dbReference type="Proteomes" id="UP000028135"/>
    </source>
</evidence>
<evidence type="ECO:0000313" key="7">
    <source>
        <dbReference type="EMBL" id="KER35642.1"/>
    </source>
</evidence>
<evidence type="ECO:0000256" key="4">
    <source>
        <dbReference type="ARBA" id="ARBA00023152"/>
    </source>
</evidence>
<dbReference type="PANTHER" id="PTHR11627">
    <property type="entry name" value="FRUCTOSE-BISPHOSPHATE ALDOLASE"/>
    <property type="match status" value="1"/>
</dbReference>
<dbReference type="SUPFAM" id="SSF51569">
    <property type="entry name" value="Aldolase"/>
    <property type="match status" value="1"/>
</dbReference>
<dbReference type="EMBL" id="JANF02000031">
    <property type="protein sequence ID" value="KER37114.1"/>
    <property type="molecule type" value="Genomic_DNA"/>
</dbReference>
<dbReference type="InterPro" id="IPR013785">
    <property type="entry name" value="Aldolase_TIM"/>
</dbReference>
<dbReference type="GO" id="GO:0004332">
    <property type="term" value="F:fructose-bisphosphate aldolase activity"/>
    <property type="evidence" value="ECO:0007669"/>
    <property type="project" value="UniProtKB-EC"/>
</dbReference>
<dbReference type="EC" id="4.1.2.13" evidence="3"/>
<evidence type="ECO:0000313" key="8">
    <source>
        <dbReference type="EMBL" id="KER37114.1"/>
    </source>
</evidence>
<reference evidence="7 9" key="1">
    <citation type="submission" date="2014-05" db="EMBL/GenBank/DDBJ databases">
        <title>Genome Announcement of Sphingobium lucknowense F2.</title>
        <authorList>
            <person name="Lal R."/>
            <person name="Negi V."/>
            <person name="Lata P."/>
            <person name="Sangwan N."/>
            <person name="Gupta S.K."/>
            <person name="Rao D.L.N."/>
            <person name="Das S."/>
        </authorList>
    </citation>
    <scope>NUCLEOTIDE SEQUENCE [LARGE SCALE GENOMIC DNA]</scope>
    <source>
        <strain evidence="7 9">F2</strain>
    </source>
</reference>
<comment type="similarity">
    <text evidence="2">Belongs to the class I fructose-bisphosphate aldolase family.</text>
</comment>
<evidence type="ECO:0000256" key="3">
    <source>
        <dbReference type="ARBA" id="ARBA00013068"/>
    </source>
</evidence>
<evidence type="ECO:0000256" key="2">
    <source>
        <dbReference type="ARBA" id="ARBA00010387"/>
    </source>
</evidence>
<dbReference type="NCBIfam" id="NF003784">
    <property type="entry name" value="PRK05377.1"/>
    <property type="match status" value="1"/>
</dbReference>
<dbReference type="AlphaFoldDB" id="A0A8E0WQU9"/>
<keyword evidence="4" id="KW-0324">Glycolysis</keyword>
<gene>
    <name evidence="8" type="ORF">AL00_07125</name>
    <name evidence="7" type="ORF">AL00_15030</name>
</gene>
<dbReference type="Gene3D" id="3.20.20.70">
    <property type="entry name" value="Aldolase class I"/>
    <property type="match status" value="1"/>
</dbReference>
<keyword evidence="5 7" id="KW-0456">Lyase</keyword>
<dbReference type="InterPro" id="IPR000741">
    <property type="entry name" value="FBA_I"/>
</dbReference>
<evidence type="ECO:0000256" key="6">
    <source>
        <dbReference type="ARBA" id="ARBA00029799"/>
    </source>
</evidence>
<protein>
    <recommendedName>
        <fullName evidence="3">fructose-bisphosphate aldolase</fullName>
        <ecNumber evidence="3">4.1.2.13</ecNumber>
    </recommendedName>
    <alternativeName>
        <fullName evidence="6">Fructose-bisphosphate aldolase class I</fullName>
    </alternativeName>
</protein>
<dbReference type="RefSeq" id="WP_020818904.1">
    <property type="nucleotide sequence ID" value="NZ_JANF02000031.1"/>
</dbReference>
<comment type="caution">
    <text evidence="7">The sequence shown here is derived from an EMBL/GenBank/DDBJ whole genome shotgun (WGS) entry which is preliminary data.</text>
</comment>
<dbReference type="UniPathway" id="UPA00109">
    <property type="reaction ID" value="UER00183"/>
</dbReference>
<name>A0A8E0WQU9_9SPHN</name>
<sequence>MQFEDMKAKIEGGNGFIAALDQSGGSTPKALKGYGIEEDAWTNEEEMFGLIHAMRSRIITSPVFSGEKVLGAILFERTMDGEAGGKSVPQALIERGVVPFIKIDKGLEDEANGVQLMKPNPGLDTLLHRAKALGVFGTKERSVINLANREGIAAVVRQQFEVGQQVLAAGLVPIIEPEVNIKSPERAEADQILLEEILKNLDAMTGDDKVMLKLSLPVKAGLFDPLVDHPRVLRVVALSGGFSRSEACVELAKNRGIIASFSRALLNDLRHQMSDDEFNASLGEAIDEIHGASTRKAA</sequence>
<evidence type="ECO:0000256" key="1">
    <source>
        <dbReference type="ARBA" id="ARBA00004714"/>
    </source>
</evidence>